<protein>
    <submittedName>
        <fullName evidence="8">S-(Hydroxymethyl)mycothiol dehydrogenase</fullName>
        <ecNumber evidence="8">1.1.1.306</ecNumber>
    </submittedName>
</protein>
<dbReference type="AlphaFoldDB" id="A0A1A9GFP7"/>
<proteinExistence type="inferred from homology"/>
<comment type="cofactor">
    <cofactor evidence="1 6">
        <name>Zn(2+)</name>
        <dbReference type="ChEBI" id="CHEBI:29105"/>
    </cofactor>
</comment>
<dbReference type="GO" id="GO:0050607">
    <property type="term" value="F:mycothiol-dependent formaldehyde dehydrogenase activity"/>
    <property type="evidence" value="ECO:0007669"/>
    <property type="project" value="UniProtKB-EC"/>
</dbReference>
<dbReference type="STRING" id="1300347.I601_0646"/>
<comment type="similarity">
    <text evidence="2 6">Belongs to the zinc-containing alcohol dehydrogenase family.</text>
</comment>
<dbReference type="SMART" id="SM00829">
    <property type="entry name" value="PKS_ER"/>
    <property type="match status" value="1"/>
</dbReference>
<sequence length="374" mass="39418">MSASSPARTRVRAAVLDQAPGRLVLTEVDVDDWLAPDEVRVRVLACGLCHSDLHMLEGEFPVVLPTVPGHEISGTVEAVGSSVDDLAVGDRVSACLSMFCGRCVACRTGRTWICERRHDLGRVDRPQPRLVRDGAPVGQVAGLGGLSEVTVLHRNSVVRVPTEVPADRAALLGCAVLTGVGSVVNGARVRAGETVAVIGCGGVGLNVLQGARIAGASRIVAVDLSAEKLELARRFGATDVVDSSAEDAVTAVQELTGGVDHVFDVVGRSRTISSAVAMLRPGRTAWMVGIPPMGEEIVLPGLSMVTQAKGVQGLLMGANYFPRDLPLLADLYLQDRLELDALVSQRVPLEQVNEGFDLMRRGEAARVVVTFGDS</sequence>
<dbReference type="InterPro" id="IPR020843">
    <property type="entry name" value="ER"/>
</dbReference>
<evidence type="ECO:0000256" key="2">
    <source>
        <dbReference type="ARBA" id="ARBA00008072"/>
    </source>
</evidence>
<dbReference type="FunFam" id="3.40.50.720:FF:000003">
    <property type="entry name" value="S-(hydroxymethyl)glutathione dehydrogenase"/>
    <property type="match status" value="1"/>
</dbReference>
<dbReference type="PANTHER" id="PTHR43350:SF19">
    <property type="entry name" value="D-GULOSIDE 3-DEHYDROGENASE"/>
    <property type="match status" value="1"/>
</dbReference>
<reference evidence="8 9" key="1">
    <citation type="submission" date="2016-03" db="EMBL/GenBank/DDBJ databases">
        <title>Complete genome sequence of a soil Actinobacterium, Nocardioides dokdonensis FR1436.</title>
        <authorList>
            <person name="Kwon S.-K."/>
            <person name="Kim K."/>
            <person name="Kim J.F."/>
        </authorList>
    </citation>
    <scope>NUCLEOTIDE SEQUENCE [LARGE SCALE GENOMIC DNA]</scope>
    <source>
        <strain evidence="8 9">FR1436</strain>
    </source>
</reference>
<evidence type="ECO:0000259" key="7">
    <source>
        <dbReference type="SMART" id="SM00829"/>
    </source>
</evidence>
<accession>A0A1A9GFP7</accession>
<evidence type="ECO:0000256" key="5">
    <source>
        <dbReference type="ARBA" id="ARBA00023002"/>
    </source>
</evidence>
<dbReference type="Gene3D" id="3.40.50.720">
    <property type="entry name" value="NAD(P)-binding Rossmann-like Domain"/>
    <property type="match status" value="1"/>
</dbReference>
<dbReference type="InterPro" id="IPR013154">
    <property type="entry name" value="ADH-like_N"/>
</dbReference>
<dbReference type="Gene3D" id="3.90.180.10">
    <property type="entry name" value="Medium-chain alcohol dehydrogenases, catalytic domain"/>
    <property type="match status" value="1"/>
</dbReference>
<evidence type="ECO:0000313" key="8">
    <source>
        <dbReference type="EMBL" id="ANH37098.1"/>
    </source>
</evidence>
<evidence type="ECO:0000256" key="3">
    <source>
        <dbReference type="ARBA" id="ARBA00022723"/>
    </source>
</evidence>
<dbReference type="Pfam" id="PF00107">
    <property type="entry name" value="ADH_zinc_N"/>
    <property type="match status" value="1"/>
</dbReference>
<dbReference type="InterPro" id="IPR013149">
    <property type="entry name" value="ADH-like_C"/>
</dbReference>
<evidence type="ECO:0000313" key="9">
    <source>
        <dbReference type="Proteomes" id="UP000077868"/>
    </source>
</evidence>
<evidence type="ECO:0000256" key="4">
    <source>
        <dbReference type="ARBA" id="ARBA00022833"/>
    </source>
</evidence>
<name>A0A1A9GFP7_9ACTN</name>
<dbReference type="PATRIC" id="fig|1300347.3.peg.651"/>
<gene>
    <name evidence="8" type="ORF">I601_0646</name>
</gene>
<dbReference type="CDD" id="cd08279">
    <property type="entry name" value="Zn_ADH_class_III"/>
    <property type="match status" value="1"/>
</dbReference>
<dbReference type="OrthoDB" id="334894at2"/>
<dbReference type="Proteomes" id="UP000077868">
    <property type="component" value="Chromosome"/>
</dbReference>
<keyword evidence="3 6" id="KW-0479">Metal-binding</keyword>
<dbReference type="EMBL" id="CP015079">
    <property type="protein sequence ID" value="ANH37098.1"/>
    <property type="molecule type" value="Genomic_DNA"/>
</dbReference>
<keyword evidence="5 8" id="KW-0560">Oxidoreductase</keyword>
<organism evidence="8 9">
    <name type="scientific">Nocardioides dokdonensis FR1436</name>
    <dbReference type="NCBI Taxonomy" id="1300347"/>
    <lineage>
        <taxon>Bacteria</taxon>
        <taxon>Bacillati</taxon>
        <taxon>Actinomycetota</taxon>
        <taxon>Actinomycetes</taxon>
        <taxon>Propionibacteriales</taxon>
        <taxon>Nocardioidaceae</taxon>
        <taxon>Nocardioides</taxon>
    </lineage>
</organism>
<dbReference type="SUPFAM" id="SSF50129">
    <property type="entry name" value="GroES-like"/>
    <property type="match status" value="2"/>
</dbReference>
<feature type="domain" description="Enoyl reductase (ER)" evidence="7">
    <location>
        <begin position="21"/>
        <end position="369"/>
    </location>
</feature>
<evidence type="ECO:0000256" key="1">
    <source>
        <dbReference type="ARBA" id="ARBA00001947"/>
    </source>
</evidence>
<dbReference type="Pfam" id="PF08240">
    <property type="entry name" value="ADH_N"/>
    <property type="match status" value="1"/>
</dbReference>
<dbReference type="PANTHER" id="PTHR43350">
    <property type="entry name" value="NAD-DEPENDENT ALCOHOL DEHYDROGENASE"/>
    <property type="match status" value="1"/>
</dbReference>
<dbReference type="InterPro" id="IPR036291">
    <property type="entry name" value="NAD(P)-bd_dom_sf"/>
</dbReference>
<dbReference type="InterPro" id="IPR002328">
    <property type="entry name" value="ADH_Zn_CS"/>
</dbReference>
<dbReference type="KEGG" id="ndk:I601_0646"/>
<dbReference type="SUPFAM" id="SSF51735">
    <property type="entry name" value="NAD(P)-binding Rossmann-fold domains"/>
    <property type="match status" value="1"/>
</dbReference>
<dbReference type="InterPro" id="IPR011032">
    <property type="entry name" value="GroES-like_sf"/>
</dbReference>
<keyword evidence="4 6" id="KW-0862">Zinc</keyword>
<evidence type="ECO:0000256" key="6">
    <source>
        <dbReference type="RuleBase" id="RU361277"/>
    </source>
</evidence>
<dbReference type="RefSeq" id="WP_068106352.1">
    <property type="nucleotide sequence ID" value="NZ_CP015079.1"/>
</dbReference>
<dbReference type="GO" id="GO:0008270">
    <property type="term" value="F:zinc ion binding"/>
    <property type="evidence" value="ECO:0007669"/>
    <property type="project" value="InterPro"/>
</dbReference>
<keyword evidence="9" id="KW-1185">Reference proteome</keyword>
<dbReference type="PROSITE" id="PS00059">
    <property type="entry name" value="ADH_ZINC"/>
    <property type="match status" value="1"/>
</dbReference>
<dbReference type="EC" id="1.1.1.306" evidence="8"/>